<keyword evidence="1" id="KW-0812">Transmembrane</keyword>
<keyword evidence="4" id="KW-1185">Reference proteome</keyword>
<evidence type="ECO:0000256" key="1">
    <source>
        <dbReference type="SAM" id="Phobius"/>
    </source>
</evidence>
<organism evidence="3 4">
    <name type="scientific">Pseudacidovorax intermedius</name>
    <dbReference type="NCBI Taxonomy" id="433924"/>
    <lineage>
        <taxon>Bacteria</taxon>
        <taxon>Pseudomonadati</taxon>
        <taxon>Pseudomonadota</taxon>
        <taxon>Betaproteobacteria</taxon>
        <taxon>Burkholderiales</taxon>
        <taxon>Comamonadaceae</taxon>
        <taxon>Pseudacidovorax</taxon>
    </lineage>
</organism>
<accession>A0A147GMY8</accession>
<dbReference type="InterPro" id="IPR000326">
    <property type="entry name" value="PAP2/HPO"/>
</dbReference>
<dbReference type="Proteomes" id="UP000072741">
    <property type="component" value="Unassembled WGS sequence"/>
</dbReference>
<feature type="domain" description="Phosphatidic acid phosphatase type 2/haloperoxidase" evidence="2">
    <location>
        <begin position="90"/>
        <end position="218"/>
    </location>
</feature>
<dbReference type="AlphaFoldDB" id="A0A147GMY8"/>
<reference evidence="3 4" key="1">
    <citation type="journal article" date="2016" name="Front. Microbiol.">
        <title>Genomic Resource of Rice Seed Associated Bacteria.</title>
        <authorList>
            <person name="Midha S."/>
            <person name="Bansal K."/>
            <person name="Sharma S."/>
            <person name="Kumar N."/>
            <person name="Patil P.P."/>
            <person name="Chaudhry V."/>
            <person name="Patil P.B."/>
        </authorList>
    </citation>
    <scope>NUCLEOTIDE SEQUENCE [LARGE SCALE GENOMIC DNA]</scope>
    <source>
        <strain evidence="3 4">NS331</strain>
    </source>
</reference>
<evidence type="ECO:0000313" key="4">
    <source>
        <dbReference type="Proteomes" id="UP000072741"/>
    </source>
</evidence>
<dbReference type="SUPFAM" id="SSF48317">
    <property type="entry name" value="Acid phosphatase/Vanadium-dependent haloperoxidase"/>
    <property type="match status" value="1"/>
</dbReference>
<keyword evidence="1" id="KW-0472">Membrane</keyword>
<keyword evidence="1" id="KW-1133">Transmembrane helix</keyword>
<name>A0A147GMY8_9BURK</name>
<proteinExistence type="predicted"/>
<dbReference type="OrthoDB" id="7348799at2"/>
<gene>
    <name evidence="3" type="ORF">NS331_21565</name>
</gene>
<feature type="transmembrane region" description="Helical" evidence="1">
    <location>
        <begin position="144"/>
        <end position="162"/>
    </location>
</feature>
<feature type="transmembrane region" description="Helical" evidence="1">
    <location>
        <begin position="90"/>
        <end position="109"/>
    </location>
</feature>
<comment type="caution">
    <text evidence="3">The sequence shown here is derived from an EMBL/GenBank/DDBJ whole genome shotgun (WGS) entry which is preliminary data.</text>
</comment>
<dbReference type="InterPro" id="IPR036938">
    <property type="entry name" value="PAP2/HPO_sf"/>
</dbReference>
<evidence type="ECO:0000259" key="2">
    <source>
        <dbReference type="Pfam" id="PF01569"/>
    </source>
</evidence>
<dbReference type="EMBL" id="LDSL01000152">
    <property type="protein sequence ID" value="KTT15136.1"/>
    <property type="molecule type" value="Genomic_DNA"/>
</dbReference>
<feature type="transmembrane region" description="Helical" evidence="1">
    <location>
        <begin position="169"/>
        <end position="187"/>
    </location>
</feature>
<sequence length="237" mass="25447">MPSKSSASPVALATFLAFALLVAWDAGGADLRLAQLVGTPMGFPLRHDALLTTVFHSDGKTLAWLLAAGLLLAVKWPVGPWRRLRMAERWQLPLSMLAAVGAVTLIKRYSLTSCPWDLQAFGGVAAQVSHWRLGVADGGPGHCFPAGHASAAFGFVGGWFVWRRHVPRLAAAWLAAALAGGLVFGLAQQLRGAHFLSHTLWSAWVCWSTGWAVDALMHRTRRQPAPVVAAHAVQRPT</sequence>
<dbReference type="CDD" id="cd03396">
    <property type="entry name" value="PAP2_like_6"/>
    <property type="match status" value="1"/>
</dbReference>
<dbReference type="Pfam" id="PF01569">
    <property type="entry name" value="PAP2"/>
    <property type="match status" value="1"/>
</dbReference>
<evidence type="ECO:0000313" key="3">
    <source>
        <dbReference type="EMBL" id="KTT15136.1"/>
    </source>
</evidence>
<protein>
    <recommendedName>
        <fullName evidence="2">Phosphatidic acid phosphatase type 2/haloperoxidase domain-containing protein</fullName>
    </recommendedName>
</protein>
<feature type="transmembrane region" description="Helical" evidence="1">
    <location>
        <begin position="61"/>
        <end position="78"/>
    </location>
</feature>